<evidence type="ECO:0000256" key="3">
    <source>
        <dbReference type="ARBA" id="ARBA00022723"/>
    </source>
</evidence>
<dbReference type="Gene3D" id="1.10.1220.10">
    <property type="entry name" value="Met repressor-like"/>
    <property type="match status" value="1"/>
</dbReference>
<dbReference type="InterPro" id="IPR014864">
    <property type="entry name" value="TF_NikR_Ni-bd_C"/>
</dbReference>
<feature type="domain" description="Ribbon-helix-helix protein CopG" evidence="8">
    <location>
        <begin position="2"/>
        <end position="43"/>
    </location>
</feature>
<organism evidence="10 11">
    <name type="scientific">Roseospira navarrensis</name>
    <dbReference type="NCBI Taxonomy" id="140058"/>
    <lineage>
        <taxon>Bacteria</taxon>
        <taxon>Pseudomonadati</taxon>
        <taxon>Pseudomonadota</taxon>
        <taxon>Alphaproteobacteria</taxon>
        <taxon>Rhodospirillales</taxon>
        <taxon>Rhodospirillaceae</taxon>
        <taxon>Roseospira</taxon>
    </lineage>
</organism>
<dbReference type="Gene3D" id="3.30.70.1150">
    <property type="entry name" value="ACT-like. Chain A, domain 2"/>
    <property type="match status" value="1"/>
</dbReference>
<evidence type="ECO:0000256" key="2">
    <source>
        <dbReference type="ARBA" id="ARBA00022596"/>
    </source>
</evidence>
<dbReference type="InterPro" id="IPR002145">
    <property type="entry name" value="CopG"/>
</dbReference>
<dbReference type="GO" id="GO:0016151">
    <property type="term" value="F:nickel cation binding"/>
    <property type="evidence" value="ECO:0007669"/>
    <property type="project" value="UniProtKB-UniRule"/>
</dbReference>
<dbReference type="SUPFAM" id="SSF47598">
    <property type="entry name" value="Ribbon-helix-helix"/>
    <property type="match status" value="1"/>
</dbReference>
<protein>
    <recommendedName>
        <fullName evidence="7">Putative nickel-responsive regulator</fullName>
    </recommendedName>
</protein>
<dbReference type="RefSeq" id="WP_170294899.1">
    <property type="nucleotide sequence ID" value="NZ_WIVE01000054.1"/>
</dbReference>
<evidence type="ECO:0000256" key="4">
    <source>
        <dbReference type="ARBA" id="ARBA00023015"/>
    </source>
</evidence>
<feature type="domain" description="Transcription factor NikR nickel binding C-terminal" evidence="9">
    <location>
        <begin position="55"/>
        <end position="129"/>
    </location>
</feature>
<feature type="binding site" evidence="7">
    <location>
        <position position="96"/>
    </location>
    <ligand>
        <name>Ni(2+)</name>
        <dbReference type="ChEBI" id="CHEBI:49786"/>
    </ligand>
</feature>
<comment type="function">
    <text evidence="7">Transcriptional regulator.</text>
</comment>
<proteinExistence type="inferred from homology"/>
<evidence type="ECO:0000313" key="10">
    <source>
        <dbReference type="EMBL" id="MQX37749.1"/>
    </source>
</evidence>
<dbReference type="GO" id="GO:0003700">
    <property type="term" value="F:DNA-binding transcription factor activity"/>
    <property type="evidence" value="ECO:0007669"/>
    <property type="project" value="UniProtKB-UniRule"/>
</dbReference>
<comment type="cofactor">
    <cofactor evidence="7">
        <name>Ni(2+)</name>
        <dbReference type="ChEBI" id="CHEBI:49786"/>
    </cofactor>
    <text evidence="7">Binds 1 nickel ion per subunit.</text>
</comment>
<dbReference type="NCBIfam" id="NF002815">
    <property type="entry name" value="PRK02967.1"/>
    <property type="match status" value="1"/>
</dbReference>
<dbReference type="GO" id="GO:0010045">
    <property type="term" value="P:response to nickel cation"/>
    <property type="evidence" value="ECO:0007669"/>
    <property type="project" value="InterPro"/>
</dbReference>
<dbReference type="InterPro" id="IPR027271">
    <property type="entry name" value="Acetolactate_synth/TF_NikR_C"/>
</dbReference>
<dbReference type="AlphaFoldDB" id="A0A7X2D3U5"/>
<dbReference type="Proteomes" id="UP000434582">
    <property type="component" value="Unassembled WGS sequence"/>
</dbReference>
<dbReference type="SUPFAM" id="SSF55021">
    <property type="entry name" value="ACT-like"/>
    <property type="match status" value="1"/>
</dbReference>
<keyword evidence="3 7" id="KW-0479">Metal-binding</keyword>
<dbReference type="InterPro" id="IPR045865">
    <property type="entry name" value="ACT-like_dom_sf"/>
</dbReference>
<dbReference type="PANTHER" id="PTHR34719">
    <property type="entry name" value="NICKEL-RESPONSIVE REGULATOR"/>
    <property type="match status" value="1"/>
</dbReference>
<comment type="caution">
    <text evidence="10">The sequence shown here is derived from an EMBL/GenBank/DDBJ whole genome shotgun (WGS) entry which is preliminary data.</text>
</comment>
<dbReference type="PANTHER" id="PTHR34719:SF2">
    <property type="entry name" value="NICKEL-RESPONSIVE REGULATOR"/>
    <property type="match status" value="1"/>
</dbReference>
<keyword evidence="2 7" id="KW-0533">Nickel</keyword>
<dbReference type="EMBL" id="WIVE01000054">
    <property type="protein sequence ID" value="MQX37749.1"/>
    <property type="molecule type" value="Genomic_DNA"/>
</dbReference>
<evidence type="ECO:0000256" key="7">
    <source>
        <dbReference type="HAMAP-Rule" id="MF_00476"/>
    </source>
</evidence>
<dbReference type="GO" id="GO:0003677">
    <property type="term" value="F:DNA binding"/>
    <property type="evidence" value="ECO:0007669"/>
    <property type="project" value="UniProtKB-KW"/>
</dbReference>
<sequence>MERVTISLDDDLLAAFDALGRRRGYTNRSEAIRDILRDVLDRQRLEDVPETPCFACLVYVYDHTRRDLASRLVTTHHGRHDLSIATLHVHIDHDHCMESVMLRGPARDIRAFADSVLAQPGVWSGALHLVPEAPKPAAAPLADA</sequence>
<dbReference type="InterPro" id="IPR013321">
    <property type="entry name" value="Arc_rbn_hlx_hlx"/>
</dbReference>
<gene>
    <name evidence="10" type="primary">nikR</name>
    <name evidence="10" type="ORF">GHC57_14600</name>
</gene>
<accession>A0A7X2D3U5</accession>
<dbReference type="InterPro" id="IPR050192">
    <property type="entry name" value="CopG/NikR_regulator"/>
</dbReference>
<reference evidence="10 11" key="1">
    <citation type="submission" date="2019-10" db="EMBL/GenBank/DDBJ databases">
        <title>Draft whole-genome sequence of the purple nonsulfur photosynthetic bacterium Roseospira navarrensis DSM 15114.</title>
        <authorList>
            <person name="Kyndt J.A."/>
            <person name="Meyer T.E."/>
        </authorList>
    </citation>
    <scope>NUCLEOTIDE SEQUENCE [LARGE SCALE GENOMIC DNA]</scope>
    <source>
        <strain evidence="10 11">DSM 15114</strain>
    </source>
</reference>
<evidence type="ECO:0000256" key="1">
    <source>
        <dbReference type="ARBA" id="ARBA00008478"/>
    </source>
</evidence>
<evidence type="ECO:0000259" key="9">
    <source>
        <dbReference type="Pfam" id="PF08753"/>
    </source>
</evidence>
<evidence type="ECO:0000256" key="6">
    <source>
        <dbReference type="ARBA" id="ARBA00023163"/>
    </source>
</evidence>
<evidence type="ECO:0000259" key="8">
    <source>
        <dbReference type="Pfam" id="PF01402"/>
    </source>
</evidence>
<feature type="binding site" evidence="7">
    <location>
        <position position="90"/>
    </location>
    <ligand>
        <name>Ni(2+)</name>
        <dbReference type="ChEBI" id="CHEBI:49786"/>
    </ligand>
</feature>
<dbReference type="HAMAP" id="MF_00476">
    <property type="entry name" value="NikR"/>
    <property type="match status" value="1"/>
</dbReference>
<feature type="binding site" evidence="7">
    <location>
        <position position="77"/>
    </location>
    <ligand>
        <name>Ni(2+)</name>
        <dbReference type="ChEBI" id="CHEBI:49786"/>
    </ligand>
</feature>
<dbReference type="Pfam" id="PF01402">
    <property type="entry name" value="RHH_1"/>
    <property type="match status" value="1"/>
</dbReference>
<evidence type="ECO:0000256" key="5">
    <source>
        <dbReference type="ARBA" id="ARBA00023125"/>
    </source>
</evidence>
<keyword evidence="4 7" id="KW-0805">Transcription regulation</keyword>
<dbReference type="InterPro" id="IPR022988">
    <property type="entry name" value="Ni_resp_reg_NikR"/>
</dbReference>
<dbReference type="InterPro" id="IPR010985">
    <property type="entry name" value="Ribbon_hlx_hlx"/>
</dbReference>
<keyword evidence="5 7" id="KW-0238">DNA-binding</keyword>
<keyword evidence="11" id="KW-1185">Reference proteome</keyword>
<keyword evidence="6 7" id="KW-0804">Transcription</keyword>
<dbReference type="Pfam" id="PF08753">
    <property type="entry name" value="NikR_C"/>
    <property type="match status" value="1"/>
</dbReference>
<dbReference type="CDD" id="cd22231">
    <property type="entry name" value="RHH_NikR_HicB-like"/>
    <property type="match status" value="1"/>
</dbReference>
<dbReference type="NCBIfam" id="NF003381">
    <property type="entry name" value="PRK04460.1"/>
    <property type="match status" value="1"/>
</dbReference>
<evidence type="ECO:0000313" key="11">
    <source>
        <dbReference type="Proteomes" id="UP000434582"/>
    </source>
</evidence>
<feature type="binding site" evidence="7">
    <location>
        <position position="88"/>
    </location>
    <ligand>
        <name>Ni(2+)</name>
        <dbReference type="ChEBI" id="CHEBI:49786"/>
    </ligand>
</feature>
<comment type="similarity">
    <text evidence="1 7">Belongs to the transcriptional regulatory CopG/NikR family.</text>
</comment>
<name>A0A7X2D3U5_9PROT</name>